<feature type="transmembrane region" description="Helical" evidence="2">
    <location>
        <begin position="246"/>
        <end position="269"/>
    </location>
</feature>
<evidence type="ECO:0000313" key="5">
    <source>
        <dbReference type="Proteomes" id="UP000284057"/>
    </source>
</evidence>
<evidence type="ECO:0000259" key="3">
    <source>
        <dbReference type="Pfam" id="PF10756"/>
    </source>
</evidence>
<evidence type="ECO:0000256" key="2">
    <source>
        <dbReference type="SAM" id="Phobius"/>
    </source>
</evidence>
<proteinExistence type="predicted"/>
<dbReference type="Pfam" id="PF10756">
    <property type="entry name" value="bPH_6"/>
    <property type="match status" value="1"/>
</dbReference>
<evidence type="ECO:0000313" key="4">
    <source>
        <dbReference type="EMBL" id="RIQ12906.1"/>
    </source>
</evidence>
<gene>
    <name evidence="4" type="ORF">DY240_26670</name>
</gene>
<feature type="domain" description="Low molecular weight protein antigen 6 PH" evidence="3">
    <location>
        <begin position="141"/>
        <end position="180"/>
    </location>
</feature>
<evidence type="ECO:0000256" key="1">
    <source>
        <dbReference type="SAM" id="MobiDB-lite"/>
    </source>
</evidence>
<feature type="region of interest" description="Disordered" evidence="1">
    <location>
        <begin position="1"/>
        <end position="74"/>
    </location>
</feature>
<comment type="caution">
    <text evidence="4">The sequence shown here is derived from an EMBL/GenBank/DDBJ whole genome shotgun (WGS) entry which is preliminary data.</text>
</comment>
<keyword evidence="2" id="KW-0472">Membrane</keyword>
<keyword evidence="2" id="KW-0812">Transmembrane</keyword>
<sequence>MERTSSSLTRSQTRVTPGAAPALAPDGAPPVSVSPPQQVSSTRRMAPPDRSRIASPAPSRRRIQENDASAGQNGCMAPGRATCHDRAVTNVVVLRHALGRAVAVAGWIAALSWLVASWPPERTGLLFAAATSGLLWVTCWRPAVVIDDAGVTVRNPLRDVRIGWSALDEAGFGWSLRLRAGDVSCRALAAPGPASMSALYDRHVTPGGVLERDAVARAGQRPAPALLAVRQRWEACRFEPSGGVTVAPAVASIGVLAASLVLLVATAVLA</sequence>
<reference evidence="4 5" key="1">
    <citation type="submission" date="2018-09" db="EMBL/GenBank/DDBJ databases">
        <title>Isolation, diversity and antifungal activity of actinobacteria from wheat.</title>
        <authorList>
            <person name="Han C."/>
        </authorList>
    </citation>
    <scope>NUCLEOTIDE SEQUENCE [LARGE SCALE GENOMIC DNA]</scope>
    <source>
        <strain evidence="4 5">NEAU-YY265</strain>
    </source>
</reference>
<dbReference type="Proteomes" id="UP000284057">
    <property type="component" value="Unassembled WGS sequence"/>
</dbReference>
<feature type="compositionally biased region" description="Low complexity" evidence="1">
    <location>
        <begin position="1"/>
        <end position="41"/>
    </location>
</feature>
<accession>A0A418KI92</accession>
<keyword evidence="5" id="KW-1185">Reference proteome</keyword>
<dbReference type="InterPro" id="IPR019692">
    <property type="entry name" value="CFP-6_PH"/>
</dbReference>
<organism evidence="4 5">
    <name type="scientific">Jiangella rhizosphaerae</name>
    <dbReference type="NCBI Taxonomy" id="2293569"/>
    <lineage>
        <taxon>Bacteria</taxon>
        <taxon>Bacillati</taxon>
        <taxon>Actinomycetota</taxon>
        <taxon>Actinomycetes</taxon>
        <taxon>Jiangellales</taxon>
        <taxon>Jiangellaceae</taxon>
        <taxon>Jiangella</taxon>
    </lineage>
</organism>
<dbReference type="AlphaFoldDB" id="A0A418KI92"/>
<name>A0A418KI92_9ACTN</name>
<protein>
    <submittedName>
        <fullName evidence="4">PH domain-containing protein</fullName>
    </submittedName>
</protein>
<keyword evidence="2" id="KW-1133">Transmembrane helix</keyword>
<dbReference type="EMBL" id="QUAL01000394">
    <property type="protein sequence ID" value="RIQ12906.1"/>
    <property type="molecule type" value="Genomic_DNA"/>
</dbReference>